<dbReference type="AlphaFoldDB" id="A0A4R9LYJ9"/>
<dbReference type="Pfam" id="PF13365">
    <property type="entry name" value="Trypsin_2"/>
    <property type="match status" value="1"/>
</dbReference>
<evidence type="ECO:0000256" key="2">
    <source>
        <dbReference type="ARBA" id="ARBA00022801"/>
    </source>
</evidence>
<dbReference type="GO" id="GO:0006508">
    <property type="term" value="P:proteolysis"/>
    <property type="evidence" value="ECO:0007669"/>
    <property type="project" value="UniProtKB-KW"/>
</dbReference>
<dbReference type="InterPro" id="IPR001940">
    <property type="entry name" value="Peptidase_S1C"/>
</dbReference>
<dbReference type="EMBL" id="RQHW01000031">
    <property type="protein sequence ID" value="TGN19390.1"/>
    <property type="molecule type" value="Genomic_DNA"/>
</dbReference>
<keyword evidence="2" id="KW-0378">Hydrolase</keyword>
<reference evidence="4" key="1">
    <citation type="journal article" date="2019" name="PLoS Negl. Trop. Dis.">
        <title>Revisiting the worldwide diversity of Leptospira species in the environment.</title>
        <authorList>
            <person name="Vincent A.T."/>
            <person name="Schiettekatte O."/>
            <person name="Bourhy P."/>
            <person name="Veyrier F.J."/>
            <person name="Picardeau M."/>
        </authorList>
    </citation>
    <scope>NUCLEOTIDE SEQUENCE [LARGE SCALE GENOMIC DNA]</scope>
    <source>
        <strain evidence="4">201300427</strain>
    </source>
</reference>
<feature type="chain" id="PRO_5021034735" evidence="3">
    <location>
        <begin position="23"/>
        <end position="211"/>
    </location>
</feature>
<keyword evidence="1 4" id="KW-0645">Protease</keyword>
<dbReference type="PANTHER" id="PTHR43343">
    <property type="entry name" value="PEPTIDASE S12"/>
    <property type="match status" value="1"/>
</dbReference>
<dbReference type="PANTHER" id="PTHR43343:SF3">
    <property type="entry name" value="PROTEASE DO-LIKE 8, CHLOROPLASTIC"/>
    <property type="match status" value="1"/>
</dbReference>
<dbReference type="PRINTS" id="PR00834">
    <property type="entry name" value="PROTEASES2C"/>
</dbReference>
<evidence type="ECO:0000256" key="3">
    <source>
        <dbReference type="SAM" id="SignalP"/>
    </source>
</evidence>
<accession>A0A4R9LYJ9</accession>
<dbReference type="InterPro" id="IPR009003">
    <property type="entry name" value="Peptidase_S1_PA"/>
</dbReference>
<evidence type="ECO:0000313" key="4">
    <source>
        <dbReference type="EMBL" id="TGN19390.1"/>
    </source>
</evidence>
<name>A0A4R9LYJ9_9LEPT</name>
<keyword evidence="5" id="KW-1185">Reference proteome</keyword>
<feature type="signal peptide" evidence="3">
    <location>
        <begin position="1"/>
        <end position="22"/>
    </location>
</feature>
<proteinExistence type="predicted"/>
<comment type="caution">
    <text evidence="4">The sequence shown here is derived from an EMBL/GenBank/DDBJ whole genome shotgun (WGS) entry which is preliminary data.</text>
</comment>
<protein>
    <submittedName>
        <fullName evidence="4">Serine protease</fullName>
    </submittedName>
</protein>
<evidence type="ECO:0000313" key="5">
    <source>
        <dbReference type="Proteomes" id="UP000298058"/>
    </source>
</evidence>
<dbReference type="SUPFAM" id="SSF50494">
    <property type="entry name" value="Trypsin-like serine proteases"/>
    <property type="match status" value="1"/>
</dbReference>
<dbReference type="GO" id="GO:0004252">
    <property type="term" value="F:serine-type endopeptidase activity"/>
    <property type="evidence" value="ECO:0007669"/>
    <property type="project" value="InterPro"/>
</dbReference>
<gene>
    <name evidence="4" type="ORF">EHS15_08585</name>
</gene>
<evidence type="ECO:0000256" key="1">
    <source>
        <dbReference type="ARBA" id="ARBA00022670"/>
    </source>
</evidence>
<sequence>MFKIIISLICSSLLFCSPPSIVDRSVSFTRNSAPNIPYASGLILEDGTILTAFHAVIGNEKEIRIRTEDKKLEEVEILYMEFLLDLALLKPKNIKLSSPPFSSKAREDLHPGEEIYIFGSPYGLDHSYQTGYISHTNRLGVDPTYPQIPFIQTFGLSDPGTSGSGVFTKNGEFIGIQRSHLGYQTGGNSGLVIPSGFINVFLKKAREKVFP</sequence>
<dbReference type="RefSeq" id="WP_135760152.1">
    <property type="nucleotide sequence ID" value="NZ_RQHW01000031.1"/>
</dbReference>
<dbReference type="Proteomes" id="UP000298058">
    <property type="component" value="Unassembled WGS sequence"/>
</dbReference>
<organism evidence="4 5">
    <name type="scientific">Leptospira idonii</name>
    <dbReference type="NCBI Taxonomy" id="1193500"/>
    <lineage>
        <taxon>Bacteria</taxon>
        <taxon>Pseudomonadati</taxon>
        <taxon>Spirochaetota</taxon>
        <taxon>Spirochaetia</taxon>
        <taxon>Leptospirales</taxon>
        <taxon>Leptospiraceae</taxon>
        <taxon>Leptospira</taxon>
    </lineage>
</organism>
<dbReference type="OrthoDB" id="321158at2"/>
<dbReference type="InterPro" id="IPR051201">
    <property type="entry name" value="Chloro_Bact_Ser_Proteases"/>
</dbReference>
<keyword evidence="3" id="KW-0732">Signal</keyword>
<dbReference type="Gene3D" id="2.40.10.120">
    <property type="match status" value="1"/>
</dbReference>